<evidence type="ECO:0000259" key="7">
    <source>
        <dbReference type="Pfam" id="PF17827"/>
    </source>
</evidence>
<evidence type="ECO:0000256" key="5">
    <source>
        <dbReference type="HAMAP-Rule" id="MF_02126"/>
    </source>
</evidence>
<dbReference type="GO" id="GO:0102559">
    <property type="term" value="F:peptide chain release factor N(5)-glutamine methyltransferase activity"/>
    <property type="evidence" value="ECO:0007669"/>
    <property type="project" value="UniProtKB-EC"/>
</dbReference>
<feature type="binding site" evidence="5">
    <location>
        <position position="179"/>
    </location>
    <ligand>
        <name>S-adenosyl-L-methionine</name>
        <dbReference type="ChEBI" id="CHEBI:59789"/>
    </ligand>
</feature>
<gene>
    <name evidence="5 8" type="primary">prmC</name>
    <name evidence="8" type="ORF">ENO47_07035</name>
</gene>
<evidence type="ECO:0000256" key="2">
    <source>
        <dbReference type="ARBA" id="ARBA00022679"/>
    </source>
</evidence>
<dbReference type="InterPro" id="IPR007848">
    <property type="entry name" value="Small_mtfrase_dom"/>
</dbReference>
<dbReference type="EC" id="2.1.1.297" evidence="5"/>
<dbReference type="NCBIfam" id="TIGR03534">
    <property type="entry name" value="RF_mod_PrmC"/>
    <property type="match status" value="1"/>
</dbReference>
<dbReference type="InterPro" id="IPR029063">
    <property type="entry name" value="SAM-dependent_MTases_sf"/>
</dbReference>
<dbReference type="AlphaFoldDB" id="A0A7C2V430"/>
<evidence type="ECO:0000259" key="6">
    <source>
        <dbReference type="Pfam" id="PF05175"/>
    </source>
</evidence>
<dbReference type="GO" id="GO:0032259">
    <property type="term" value="P:methylation"/>
    <property type="evidence" value="ECO:0007669"/>
    <property type="project" value="UniProtKB-KW"/>
</dbReference>
<feature type="binding site" evidence="5">
    <location>
        <begin position="112"/>
        <end position="116"/>
    </location>
    <ligand>
        <name>S-adenosyl-L-methionine</name>
        <dbReference type="ChEBI" id="CHEBI:59789"/>
    </ligand>
</feature>
<comment type="function">
    <text evidence="5">Methylates the class 1 translation termination release factors RF1/PrfA and RF2/PrfB on the glutamine residue of the universally conserved GGQ motif.</text>
</comment>
<evidence type="ECO:0000313" key="8">
    <source>
        <dbReference type="EMBL" id="HEW46398.1"/>
    </source>
</evidence>
<dbReference type="GO" id="GO:0003676">
    <property type="term" value="F:nucleic acid binding"/>
    <property type="evidence" value="ECO:0007669"/>
    <property type="project" value="InterPro"/>
</dbReference>
<reference evidence="8" key="1">
    <citation type="journal article" date="2020" name="mSystems">
        <title>Genome- and Community-Level Interaction Insights into Carbon Utilization and Element Cycling Functions of Hydrothermarchaeota in Hydrothermal Sediment.</title>
        <authorList>
            <person name="Zhou Z."/>
            <person name="Liu Y."/>
            <person name="Xu W."/>
            <person name="Pan J."/>
            <person name="Luo Z.H."/>
            <person name="Li M."/>
        </authorList>
    </citation>
    <scope>NUCLEOTIDE SEQUENCE [LARGE SCALE GENOMIC DNA]</scope>
    <source>
        <strain evidence="8">SpSt-132</strain>
    </source>
</reference>
<comment type="caution">
    <text evidence="5">Lacks conserved residue(s) required for the propagation of feature annotation.</text>
</comment>
<keyword evidence="1 5" id="KW-0489">Methyltransferase</keyword>
<comment type="caution">
    <text evidence="8">The sequence shown here is derived from an EMBL/GenBank/DDBJ whole genome shotgun (WGS) entry which is preliminary data.</text>
</comment>
<dbReference type="Gene3D" id="3.40.50.150">
    <property type="entry name" value="Vaccinia Virus protein VP39"/>
    <property type="match status" value="1"/>
</dbReference>
<feature type="binding site" evidence="5">
    <location>
        <position position="135"/>
    </location>
    <ligand>
        <name>S-adenosyl-L-methionine</name>
        <dbReference type="ChEBI" id="CHEBI:59789"/>
    </ligand>
</feature>
<dbReference type="InterPro" id="IPR019874">
    <property type="entry name" value="RF_methyltr_PrmC"/>
</dbReference>
<keyword evidence="3 5" id="KW-0949">S-adenosyl-L-methionine</keyword>
<proteinExistence type="inferred from homology"/>
<dbReference type="PANTHER" id="PTHR18895">
    <property type="entry name" value="HEMK METHYLTRANSFERASE"/>
    <property type="match status" value="1"/>
</dbReference>
<organism evidence="8">
    <name type="scientific">Hydrogenobacter sp</name>
    <dbReference type="NCBI Taxonomy" id="2152829"/>
    <lineage>
        <taxon>Bacteria</taxon>
        <taxon>Pseudomonadati</taxon>
        <taxon>Aquificota</taxon>
        <taxon>Aquificia</taxon>
        <taxon>Aquificales</taxon>
        <taxon>Aquificaceae</taxon>
        <taxon>Hydrogenobacter</taxon>
    </lineage>
</organism>
<dbReference type="NCBIfam" id="TIGR00536">
    <property type="entry name" value="hemK_fam"/>
    <property type="match status" value="1"/>
</dbReference>
<dbReference type="SUPFAM" id="SSF53335">
    <property type="entry name" value="S-adenosyl-L-methionine-dependent methyltransferases"/>
    <property type="match status" value="1"/>
</dbReference>
<comment type="similarity">
    <text evidence="5">Belongs to the protein N5-glutamine methyltransferase family. PrmC subfamily.</text>
</comment>
<dbReference type="Pfam" id="PF17827">
    <property type="entry name" value="PrmC_N"/>
    <property type="match status" value="1"/>
</dbReference>
<dbReference type="InterPro" id="IPR004556">
    <property type="entry name" value="HemK-like"/>
</dbReference>
<dbReference type="EMBL" id="DSFP01000063">
    <property type="protein sequence ID" value="HEW46398.1"/>
    <property type="molecule type" value="Genomic_DNA"/>
</dbReference>
<dbReference type="CDD" id="cd02440">
    <property type="entry name" value="AdoMet_MTases"/>
    <property type="match status" value="1"/>
</dbReference>
<dbReference type="HAMAP" id="MF_02126">
    <property type="entry name" value="RF_methyltr_PrmC"/>
    <property type="match status" value="1"/>
</dbReference>
<evidence type="ECO:0000256" key="1">
    <source>
        <dbReference type="ARBA" id="ARBA00022603"/>
    </source>
</evidence>
<dbReference type="PANTHER" id="PTHR18895:SF74">
    <property type="entry name" value="MTRF1L RELEASE FACTOR GLUTAMINE METHYLTRANSFERASE"/>
    <property type="match status" value="1"/>
</dbReference>
<dbReference type="Gene3D" id="1.10.8.10">
    <property type="entry name" value="DNA helicase RuvA subunit, C-terminal domain"/>
    <property type="match status" value="1"/>
</dbReference>
<dbReference type="InterPro" id="IPR040758">
    <property type="entry name" value="PrmC_N"/>
</dbReference>
<feature type="domain" description="Methyltransferase small" evidence="6">
    <location>
        <begin position="97"/>
        <end position="182"/>
    </location>
</feature>
<protein>
    <recommendedName>
        <fullName evidence="5">Release factor glutamine methyltransferase</fullName>
        <shortName evidence="5">RF MTase</shortName>
        <ecNumber evidence="5">2.1.1.297</ecNumber>
    </recommendedName>
    <alternativeName>
        <fullName evidence="5">N5-glutamine methyltransferase PrmC</fullName>
    </alternativeName>
    <alternativeName>
        <fullName evidence="5">Protein-(glutamine-N5) MTase PrmC</fullName>
    </alternativeName>
    <alternativeName>
        <fullName evidence="5">Protein-glutamine N-methyltransferase PrmC</fullName>
    </alternativeName>
</protein>
<dbReference type="InterPro" id="IPR050320">
    <property type="entry name" value="N5-glutamine_MTase"/>
</dbReference>
<dbReference type="Pfam" id="PF05175">
    <property type="entry name" value="MTS"/>
    <property type="match status" value="1"/>
</dbReference>
<keyword evidence="2 5" id="KW-0808">Transferase</keyword>
<feature type="domain" description="Release factor glutamine methyltransferase N-terminal" evidence="7">
    <location>
        <begin position="14"/>
        <end position="67"/>
    </location>
</feature>
<sequence length="271" mass="31066">MKVKELLSKPSKTTLRDKALLLAHLLNKDHKDLYLMESLEVPIEVERAFFEGLEALERGYPLQYLLGEWEFYGKSFYVEEGVLIPRPETEVLVEEVLKRFPKDKRLRGFEIGVGTGCISISLLLHCENLTMMANDVNTKALRLAKRNAQRHGVSHRLLLFGGNLFEALKPTTFDFIVSNPPYIPKERWESLPEGVKREGYNSLIGGSKGWEIYEKMAESLDIYLTKEGFFAFEIGHDQGGVLKELFESKGYKAIVLKDYANQDRVVMGWRS</sequence>
<dbReference type="PROSITE" id="PS00092">
    <property type="entry name" value="N6_MTASE"/>
    <property type="match status" value="1"/>
</dbReference>
<dbReference type="InterPro" id="IPR002052">
    <property type="entry name" value="DNA_methylase_N6_adenine_CS"/>
</dbReference>
<evidence type="ECO:0000256" key="3">
    <source>
        <dbReference type="ARBA" id="ARBA00022691"/>
    </source>
</evidence>
<feature type="binding site" evidence="5">
    <location>
        <begin position="179"/>
        <end position="182"/>
    </location>
    <ligand>
        <name>substrate</name>
    </ligand>
</feature>
<name>A0A7C2V430_9AQUI</name>
<evidence type="ECO:0000256" key="4">
    <source>
        <dbReference type="ARBA" id="ARBA00048391"/>
    </source>
</evidence>
<accession>A0A7C2V430</accession>
<comment type="catalytic activity">
    <reaction evidence="4 5">
        <text>L-glutaminyl-[peptide chain release factor] + S-adenosyl-L-methionine = N(5)-methyl-L-glutaminyl-[peptide chain release factor] + S-adenosyl-L-homocysteine + H(+)</text>
        <dbReference type="Rhea" id="RHEA:42896"/>
        <dbReference type="Rhea" id="RHEA-COMP:10271"/>
        <dbReference type="Rhea" id="RHEA-COMP:10272"/>
        <dbReference type="ChEBI" id="CHEBI:15378"/>
        <dbReference type="ChEBI" id="CHEBI:30011"/>
        <dbReference type="ChEBI" id="CHEBI:57856"/>
        <dbReference type="ChEBI" id="CHEBI:59789"/>
        <dbReference type="ChEBI" id="CHEBI:61891"/>
        <dbReference type="EC" id="2.1.1.297"/>
    </reaction>
</comment>